<feature type="non-terminal residue" evidence="4">
    <location>
        <position position="67"/>
    </location>
</feature>
<keyword evidence="2" id="KW-0245">EGF-like domain</keyword>
<dbReference type="PROSITE" id="PS00010">
    <property type="entry name" value="ASX_HYDROXYL"/>
    <property type="match status" value="1"/>
</dbReference>
<dbReference type="PROSITE" id="PS01187">
    <property type="entry name" value="EGF_CA"/>
    <property type="match status" value="1"/>
</dbReference>
<sequence>ISHCNNSFCLNNGVCQKNLTAETCNCTGTGFHGDRCETDTNECLNGTHGCQGGSLCVNIVGSYYCSC</sequence>
<evidence type="ECO:0000256" key="1">
    <source>
        <dbReference type="ARBA" id="ARBA00023157"/>
    </source>
</evidence>
<dbReference type="Gene3D" id="2.10.25.10">
    <property type="entry name" value="Laminin"/>
    <property type="match status" value="2"/>
</dbReference>
<feature type="non-terminal residue" evidence="4">
    <location>
        <position position="1"/>
    </location>
</feature>
<proteinExistence type="predicted"/>
<dbReference type="Pfam" id="PF07645">
    <property type="entry name" value="EGF_CA"/>
    <property type="match status" value="1"/>
</dbReference>
<accession>A0AAV2IAG6</accession>
<organism evidence="4 5">
    <name type="scientific">Lymnaea stagnalis</name>
    <name type="common">Great pond snail</name>
    <name type="synonym">Helix stagnalis</name>
    <dbReference type="NCBI Taxonomy" id="6523"/>
    <lineage>
        <taxon>Eukaryota</taxon>
        <taxon>Metazoa</taxon>
        <taxon>Spiralia</taxon>
        <taxon>Lophotrochozoa</taxon>
        <taxon>Mollusca</taxon>
        <taxon>Gastropoda</taxon>
        <taxon>Heterobranchia</taxon>
        <taxon>Euthyneura</taxon>
        <taxon>Panpulmonata</taxon>
        <taxon>Hygrophila</taxon>
        <taxon>Lymnaeoidea</taxon>
        <taxon>Lymnaeidae</taxon>
        <taxon>Lymnaea</taxon>
    </lineage>
</organism>
<protein>
    <recommendedName>
        <fullName evidence="3">EGF-like domain-containing protein</fullName>
    </recommendedName>
</protein>
<dbReference type="Proteomes" id="UP001497497">
    <property type="component" value="Unassembled WGS sequence"/>
</dbReference>
<dbReference type="EMBL" id="CAXITT010000555">
    <property type="protein sequence ID" value="CAL1543536.1"/>
    <property type="molecule type" value="Genomic_DNA"/>
</dbReference>
<comment type="caution">
    <text evidence="4">The sequence shown here is derived from an EMBL/GenBank/DDBJ whole genome shotgun (WGS) entry which is preliminary data.</text>
</comment>
<evidence type="ECO:0000313" key="4">
    <source>
        <dbReference type="EMBL" id="CAL1543536.1"/>
    </source>
</evidence>
<dbReference type="SUPFAM" id="SSF57196">
    <property type="entry name" value="EGF/Laminin"/>
    <property type="match status" value="2"/>
</dbReference>
<keyword evidence="1" id="KW-1015">Disulfide bond</keyword>
<feature type="domain" description="EGF-like" evidence="3">
    <location>
        <begin position="39"/>
        <end position="67"/>
    </location>
</feature>
<keyword evidence="5" id="KW-1185">Reference proteome</keyword>
<dbReference type="AlphaFoldDB" id="A0AAV2IAG6"/>
<dbReference type="PROSITE" id="PS50026">
    <property type="entry name" value="EGF_3"/>
    <property type="match status" value="2"/>
</dbReference>
<evidence type="ECO:0000259" key="3">
    <source>
        <dbReference type="PROSITE" id="PS50026"/>
    </source>
</evidence>
<dbReference type="InterPro" id="IPR000152">
    <property type="entry name" value="EGF-type_Asp/Asn_hydroxyl_site"/>
</dbReference>
<comment type="caution">
    <text evidence="2">Lacks conserved residue(s) required for the propagation of feature annotation.</text>
</comment>
<dbReference type="InterPro" id="IPR049883">
    <property type="entry name" value="NOTCH1_EGF-like"/>
</dbReference>
<feature type="domain" description="EGF-like" evidence="3">
    <location>
        <begin position="1"/>
        <end position="37"/>
    </location>
</feature>
<gene>
    <name evidence="4" type="ORF">GSLYS_00017070001</name>
</gene>
<dbReference type="InterPro" id="IPR018097">
    <property type="entry name" value="EGF_Ca-bd_CS"/>
</dbReference>
<evidence type="ECO:0000313" key="5">
    <source>
        <dbReference type="Proteomes" id="UP001497497"/>
    </source>
</evidence>
<evidence type="ECO:0000256" key="2">
    <source>
        <dbReference type="PROSITE-ProRule" id="PRU00076"/>
    </source>
</evidence>
<name>A0AAV2IAG6_LYMST</name>
<reference evidence="4 5" key="1">
    <citation type="submission" date="2024-04" db="EMBL/GenBank/DDBJ databases">
        <authorList>
            <consortium name="Genoscope - CEA"/>
            <person name="William W."/>
        </authorList>
    </citation>
    <scope>NUCLEOTIDE SEQUENCE [LARGE SCALE GENOMIC DNA]</scope>
</reference>
<dbReference type="InterPro" id="IPR000742">
    <property type="entry name" value="EGF"/>
</dbReference>
<dbReference type="GO" id="GO:0005509">
    <property type="term" value="F:calcium ion binding"/>
    <property type="evidence" value="ECO:0007669"/>
    <property type="project" value="InterPro"/>
</dbReference>